<dbReference type="Proteomes" id="UP000053593">
    <property type="component" value="Unassembled WGS sequence"/>
</dbReference>
<keyword evidence="2" id="KW-0677">Repeat</keyword>
<dbReference type="SUPFAM" id="SSF50978">
    <property type="entry name" value="WD40 repeat-like"/>
    <property type="match status" value="1"/>
</dbReference>
<dbReference type="PANTHER" id="PTHR44129">
    <property type="entry name" value="WD REPEAT-CONTAINING PROTEIN POP1"/>
    <property type="match status" value="1"/>
</dbReference>
<dbReference type="InterPro" id="IPR055442">
    <property type="entry name" value="Beta-prop_EML-like_2nd"/>
</dbReference>
<feature type="repeat" description="WD" evidence="3">
    <location>
        <begin position="1150"/>
        <end position="1186"/>
    </location>
</feature>
<dbReference type="Gene3D" id="3.40.50.300">
    <property type="entry name" value="P-loop containing nucleotide triphosphate hydrolases"/>
    <property type="match status" value="1"/>
</dbReference>
<dbReference type="PROSITE" id="PS50082">
    <property type="entry name" value="WD_REPEATS_2"/>
    <property type="match status" value="15"/>
</dbReference>
<feature type="repeat" description="WD" evidence="3">
    <location>
        <begin position="1277"/>
        <end position="1318"/>
    </location>
</feature>
<feature type="repeat" description="WD" evidence="3">
    <location>
        <begin position="1320"/>
        <end position="1361"/>
    </location>
</feature>
<dbReference type="InterPro" id="IPR050349">
    <property type="entry name" value="WD_LIS1/nudF_dynein_reg"/>
</dbReference>
<dbReference type="PROSITE" id="PS00678">
    <property type="entry name" value="WD_REPEATS_1"/>
    <property type="match status" value="12"/>
</dbReference>
<feature type="domain" description="NACHT" evidence="5">
    <location>
        <begin position="322"/>
        <end position="469"/>
    </location>
</feature>
<dbReference type="SMART" id="SM00320">
    <property type="entry name" value="WD40"/>
    <property type="match status" value="15"/>
</dbReference>
<accession>A0A0D0BIU2</accession>
<feature type="region of interest" description="Disordered" evidence="4">
    <location>
        <begin position="1"/>
        <end position="23"/>
    </location>
</feature>
<feature type="repeat" description="WD" evidence="3">
    <location>
        <begin position="1081"/>
        <end position="1116"/>
    </location>
</feature>
<feature type="repeat" description="WD" evidence="3">
    <location>
        <begin position="1122"/>
        <end position="1149"/>
    </location>
</feature>
<feature type="repeat" description="WD" evidence="3">
    <location>
        <begin position="1198"/>
        <end position="1227"/>
    </location>
</feature>
<feature type="repeat" description="WD" evidence="3">
    <location>
        <begin position="997"/>
        <end position="1038"/>
    </location>
</feature>
<dbReference type="Pfam" id="PF23414">
    <property type="entry name" value="Beta-prop_EML_2"/>
    <property type="match status" value="1"/>
</dbReference>
<gene>
    <name evidence="6" type="ORF">GYMLUDRAFT_48412</name>
</gene>
<proteinExistence type="predicted"/>
<feature type="repeat" description="WD" evidence="3">
    <location>
        <begin position="1449"/>
        <end position="1490"/>
    </location>
</feature>
<dbReference type="InterPro" id="IPR036322">
    <property type="entry name" value="WD40_repeat_dom_sf"/>
</dbReference>
<dbReference type="PROSITE" id="PS50294">
    <property type="entry name" value="WD_REPEATS_REGION"/>
    <property type="match status" value="14"/>
</dbReference>
<dbReference type="Pfam" id="PF00400">
    <property type="entry name" value="WD40"/>
    <property type="match status" value="11"/>
</dbReference>
<feature type="compositionally biased region" description="Polar residues" evidence="4">
    <location>
        <begin position="1"/>
        <end position="11"/>
    </location>
</feature>
<dbReference type="InterPro" id="IPR058056">
    <property type="entry name" value="WH_TANC1/2"/>
</dbReference>
<reference evidence="6 7" key="1">
    <citation type="submission" date="2014-04" db="EMBL/GenBank/DDBJ databases">
        <title>Evolutionary Origins and Diversification of the Mycorrhizal Mutualists.</title>
        <authorList>
            <consortium name="DOE Joint Genome Institute"/>
            <consortium name="Mycorrhizal Genomics Consortium"/>
            <person name="Kohler A."/>
            <person name="Kuo A."/>
            <person name="Nagy L.G."/>
            <person name="Floudas D."/>
            <person name="Copeland A."/>
            <person name="Barry K.W."/>
            <person name="Cichocki N."/>
            <person name="Veneault-Fourrey C."/>
            <person name="LaButti K."/>
            <person name="Lindquist E.A."/>
            <person name="Lipzen A."/>
            <person name="Lundell T."/>
            <person name="Morin E."/>
            <person name="Murat C."/>
            <person name="Riley R."/>
            <person name="Ohm R."/>
            <person name="Sun H."/>
            <person name="Tunlid A."/>
            <person name="Henrissat B."/>
            <person name="Grigoriev I.V."/>
            <person name="Hibbett D.S."/>
            <person name="Martin F."/>
        </authorList>
    </citation>
    <scope>NUCLEOTIDE SEQUENCE [LARGE SCALE GENOMIC DNA]</scope>
    <source>
        <strain evidence="6 7">FD-317 M1</strain>
    </source>
</reference>
<dbReference type="SUPFAM" id="SSF52540">
    <property type="entry name" value="P-loop containing nucleoside triphosphate hydrolases"/>
    <property type="match status" value="1"/>
</dbReference>
<evidence type="ECO:0000256" key="2">
    <source>
        <dbReference type="ARBA" id="ARBA00022737"/>
    </source>
</evidence>
<dbReference type="InterPro" id="IPR011047">
    <property type="entry name" value="Quinoprotein_ADH-like_sf"/>
</dbReference>
<evidence type="ECO:0000256" key="3">
    <source>
        <dbReference type="PROSITE-ProRule" id="PRU00221"/>
    </source>
</evidence>
<feature type="repeat" description="WD" evidence="3">
    <location>
        <begin position="912"/>
        <end position="953"/>
    </location>
</feature>
<dbReference type="InterPro" id="IPR027417">
    <property type="entry name" value="P-loop_NTPase"/>
</dbReference>
<dbReference type="OrthoDB" id="190105at2759"/>
<dbReference type="InterPro" id="IPR007111">
    <property type="entry name" value="NACHT_NTPase"/>
</dbReference>
<dbReference type="SUPFAM" id="SSF50998">
    <property type="entry name" value="Quinoprotein alcohol dehydrogenase-like"/>
    <property type="match status" value="1"/>
</dbReference>
<dbReference type="CDD" id="cd00200">
    <property type="entry name" value="WD40"/>
    <property type="match status" value="3"/>
</dbReference>
<keyword evidence="7" id="KW-1185">Reference proteome</keyword>
<evidence type="ECO:0000313" key="7">
    <source>
        <dbReference type="Proteomes" id="UP000053593"/>
    </source>
</evidence>
<dbReference type="Pfam" id="PF24883">
    <property type="entry name" value="NPHP3_N"/>
    <property type="match status" value="1"/>
</dbReference>
<evidence type="ECO:0000259" key="5">
    <source>
        <dbReference type="PROSITE" id="PS50837"/>
    </source>
</evidence>
<protein>
    <recommendedName>
        <fullName evidence="5">NACHT domain-containing protein</fullName>
    </recommendedName>
</protein>
<dbReference type="InterPro" id="IPR015943">
    <property type="entry name" value="WD40/YVTN_repeat-like_dom_sf"/>
</dbReference>
<feature type="repeat" description="WD" evidence="3">
    <location>
        <begin position="1234"/>
        <end position="1275"/>
    </location>
</feature>
<dbReference type="PRINTS" id="PR00320">
    <property type="entry name" value="GPROTEINBRPT"/>
</dbReference>
<dbReference type="InterPro" id="IPR019775">
    <property type="entry name" value="WD40_repeat_CS"/>
</dbReference>
<dbReference type="PROSITE" id="PS50837">
    <property type="entry name" value="NACHT"/>
    <property type="match status" value="1"/>
</dbReference>
<feature type="repeat" description="WD" evidence="3">
    <location>
        <begin position="1406"/>
        <end position="1447"/>
    </location>
</feature>
<dbReference type="Pfam" id="PF25521">
    <property type="entry name" value="WHD_TANC1"/>
    <property type="match status" value="1"/>
</dbReference>
<dbReference type="Pfam" id="PF17109">
    <property type="entry name" value="Goodbye"/>
    <property type="match status" value="1"/>
</dbReference>
<dbReference type="Gene3D" id="2.130.10.10">
    <property type="entry name" value="YVTN repeat-like/Quinoprotein amine dehydrogenase"/>
    <property type="match status" value="6"/>
</dbReference>
<dbReference type="InterPro" id="IPR056884">
    <property type="entry name" value="NPHP3-like_N"/>
</dbReference>
<dbReference type="HOGENOM" id="CLU_000288_6_3_1"/>
<dbReference type="InterPro" id="IPR001680">
    <property type="entry name" value="WD40_rpt"/>
</dbReference>
<keyword evidence="1 3" id="KW-0853">WD repeat</keyword>
<feature type="repeat" description="WD" evidence="3">
    <location>
        <begin position="1363"/>
        <end position="1404"/>
    </location>
</feature>
<name>A0A0D0BIU2_9AGAR</name>
<dbReference type="InterPro" id="IPR020472">
    <property type="entry name" value="WD40_PAC1"/>
</dbReference>
<evidence type="ECO:0000256" key="1">
    <source>
        <dbReference type="ARBA" id="ARBA00022574"/>
    </source>
</evidence>
<dbReference type="InterPro" id="IPR031350">
    <property type="entry name" value="Goodbye_dom"/>
</dbReference>
<dbReference type="EMBL" id="KN834813">
    <property type="protein sequence ID" value="KIK54701.1"/>
    <property type="molecule type" value="Genomic_DNA"/>
</dbReference>
<evidence type="ECO:0000313" key="6">
    <source>
        <dbReference type="EMBL" id="KIK54701.1"/>
    </source>
</evidence>
<feature type="repeat" description="WD" evidence="3">
    <location>
        <begin position="955"/>
        <end position="996"/>
    </location>
</feature>
<feature type="repeat" description="WD" evidence="3">
    <location>
        <begin position="876"/>
        <end position="910"/>
    </location>
</feature>
<sequence length="1570" mass="173882">MASVTPNSTPAATGAQPPQLAASAADKITQLMQEAVEKFEKENKKFPGWDATLREMEKCNSLEAISAIFEREFFNKIKKARGDKWLTLREKYLKPAVGIIIKISEFGGDIAESIPSVPGGKMIFTAISFLLKATKGVSNWFEGLEAFFSDLNHFLNQIWKVLPFSVQMGRDYQNIVSETFLCTIELIFEAMEKIKKNKLQMRFLLFWKAVTGSDDEITEAQNRLKKLMDMARDITIAATAAQTMKSGETVEANHALLSSQGAQISSLHKKMDGQSAKFLEEKLKTVKDAKLDKGKVCWKGTRVQILDKISQWILTTAEDYPQMLLLHGAAGTGKSAISHTIGKKFSSKEENMCYLGAFFAFKRNLAADPFQAVQAIAHELGKHIPDFKKALIKILEEDSDILDDPSIEEQWEKLITKPAKDINQSSPVVIILDALDEITEETRKEFIALLMDKKHDLPKNFHIFMTSRSEHDIMKYVDKHTNWLDTVDMNELDRTAEDISKYVFGYIAKEKKTDHINEARCKQIAETAGQYFQWAVTVCKELCMTKGGVNPGSLFDQLMKVAPKAEQKYPLDEMYRVILKNNFDSSDKNAMENYRKVVSQILSSYEPLSSQLLQELQRQGNNEAENEFKVDIVIEFLGSLFVGVHESDKPVWPIHTSILDFLLDRNRSEDYAIDKKQGHMIMALGTIRLMNEELHFNMCKLESSHVFNSEVKDLSDRIKGNLENGIDSCISPQLQYSAQWWASHVENTEATDSTVNQVRDFISSCQMVFWLECMSLMGKVIVIIPSARKIRKWAQMKDKDVLTRLQELEQFTNVFSTALHESTPHLYVSGYALLPLESPLRKNMIKYLKQVVKVTGVGRALTWERLLHVIHAKGGINSVVYSPDGQYVVSGSWDNTVGIWDAQTGVQVGRPLRGHTSVVDSVAYSPDCQYVVSGSKDKTVRIWNAQTGVQVGEPFEAYTTWGSSVAYSPDGQNVVSGSGDKTIRIWNTQTGVQVMKLIGHTGGVNSAAYSPNGQYVVSGSKDKTVRIWNAPTGVQVMKLMGHTEWVTSVAYSPDGQYVVSGSKDETVRIWNAPTGVQVMKLMGHTEWVTSVAYSPDGQYVVSGSLDDTVRIWNAQTSFQAAPDGQNVVSGSGDKTIRIWNAQTGVQVMKLIGHTDWVTSVAYSPDGQYVVSGSLDKTVRIWNAQTGVIGGALSGNISVISVAYSPDGQYMVSGSRDKTVRIWNAQTGVQVGGPLNGHTQWVTSVAYSPDGQYVVSGSGDNTVRIWNAQTSVQVGAPLSVHTSSVTSVAYSPDGQYVVSGSEDKTVRIWNAQTDVQIGEPLSGHTKRVTSVAYSPDGQYVVSGSADKTVRVWNAQTGVLVGEPLSGHTDIVTSVAYSPNGQYVVSGSWDHTVRIWNAQTGVQVGEPFKGHTSQVTSVAYSPDGQYVVSGSWDCTVRTWNAQTGVQVGKPFKAHTSVVTSVANSPDGQYVVSGSLDGTVRIWKTQTDLQVDPAHDHLMQLPPGVSSGYIDDHGWLKSNDGQLILWLPPFMRESFEDKSQVLTIPADAVHCALSVDWSNFVHGTKWTQCWDSA</sequence>
<organism evidence="6 7">
    <name type="scientific">Collybiopsis luxurians FD-317 M1</name>
    <dbReference type="NCBI Taxonomy" id="944289"/>
    <lineage>
        <taxon>Eukaryota</taxon>
        <taxon>Fungi</taxon>
        <taxon>Dikarya</taxon>
        <taxon>Basidiomycota</taxon>
        <taxon>Agaricomycotina</taxon>
        <taxon>Agaricomycetes</taxon>
        <taxon>Agaricomycetidae</taxon>
        <taxon>Agaricales</taxon>
        <taxon>Marasmiineae</taxon>
        <taxon>Omphalotaceae</taxon>
        <taxon>Collybiopsis</taxon>
        <taxon>Collybiopsis luxurians</taxon>
    </lineage>
</organism>
<evidence type="ECO:0000256" key="4">
    <source>
        <dbReference type="SAM" id="MobiDB-lite"/>
    </source>
</evidence>
<feature type="repeat" description="WD" evidence="3">
    <location>
        <begin position="1039"/>
        <end position="1080"/>
    </location>
</feature>